<evidence type="ECO:0000313" key="2">
    <source>
        <dbReference type="Proteomes" id="UP000253941"/>
    </source>
</evidence>
<dbReference type="PANTHER" id="PTHR41368:SF1">
    <property type="entry name" value="PROTEIN YGHO"/>
    <property type="match status" value="1"/>
</dbReference>
<accession>A0A369TD34</accession>
<keyword evidence="1" id="KW-0808">Transferase</keyword>
<dbReference type="InterPro" id="IPR039968">
    <property type="entry name" value="BcerS-like"/>
</dbReference>
<name>A0A369TD34_9PROT</name>
<dbReference type="Gene3D" id="3.40.630.30">
    <property type="match status" value="1"/>
</dbReference>
<dbReference type="EMBL" id="QPMH01000019">
    <property type="protein sequence ID" value="RDD60826.1"/>
    <property type="molecule type" value="Genomic_DNA"/>
</dbReference>
<dbReference type="GO" id="GO:0016740">
    <property type="term" value="F:transferase activity"/>
    <property type="evidence" value="ECO:0007669"/>
    <property type="project" value="UniProtKB-KW"/>
</dbReference>
<dbReference type="AlphaFoldDB" id="A0A369TD34"/>
<dbReference type="SUPFAM" id="SSF55729">
    <property type="entry name" value="Acyl-CoA N-acyltransferases (Nat)"/>
    <property type="match status" value="1"/>
</dbReference>
<dbReference type="InterPro" id="IPR016181">
    <property type="entry name" value="Acyl_CoA_acyltransferase"/>
</dbReference>
<protein>
    <submittedName>
        <fullName evidence="1">N-acetyltransferase</fullName>
    </submittedName>
</protein>
<dbReference type="Proteomes" id="UP000253941">
    <property type="component" value="Unassembled WGS sequence"/>
</dbReference>
<reference evidence="1 2" key="1">
    <citation type="submission" date="2018-07" db="EMBL/GenBank/DDBJ databases">
        <title>Venubactetium sediminum gen. nov., sp. nov., isolated from a marine solar saltern.</title>
        <authorList>
            <person name="Wang S."/>
        </authorList>
    </citation>
    <scope>NUCLEOTIDE SEQUENCE [LARGE SCALE GENOMIC DNA]</scope>
    <source>
        <strain evidence="1 2">WD2A32</strain>
    </source>
</reference>
<organism evidence="1 2">
    <name type="scientific">Ferruginivarius sediminum</name>
    <dbReference type="NCBI Taxonomy" id="2661937"/>
    <lineage>
        <taxon>Bacteria</taxon>
        <taxon>Pseudomonadati</taxon>
        <taxon>Pseudomonadota</taxon>
        <taxon>Alphaproteobacteria</taxon>
        <taxon>Rhodospirillales</taxon>
        <taxon>Rhodospirillaceae</taxon>
        <taxon>Ferruginivarius</taxon>
    </lineage>
</organism>
<proteinExistence type="predicted"/>
<sequence>MPALEVRPVEGRRSFTDFLNVPRRVYAGDPNWVPQLDFERRTHLSSKNPYFRHARARYFVAYRGGVAVGRISAQIDELAQNGEAGTIGHFGLLEGTDDEVLATLLEAAETWLHQQGVHRVEGPYSLSINDEVGLFVDGWGGPPRLLMNYAPAAYAEALEAAGYEKAKDLLAYRVDVEARLPRAAEYLAQQAARSGRVTERAMNPRHFRAELDTVLDIFNDAWSDNWGFVPMTADEVAYMAANLKPLIRPELVRVADVDGEPAAMLVAVPDLNEALRDLDGRLLPLGWARLLWRLKVRGPRGGRVLLMGVRKKYRGGFMAGALTALLVLESHRAARQQGLDEMEMSWILEDNMPIRRLIEMMGGEVYRRYRIYGKALA</sequence>
<evidence type="ECO:0000313" key="1">
    <source>
        <dbReference type="EMBL" id="RDD60826.1"/>
    </source>
</evidence>
<dbReference type="PANTHER" id="PTHR41368">
    <property type="entry name" value="PROTEIN YGHO"/>
    <property type="match status" value="1"/>
</dbReference>
<gene>
    <name evidence="1" type="ORF">DRB17_15960</name>
</gene>
<keyword evidence="2" id="KW-1185">Reference proteome</keyword>
<comment type="caution">
    <text evidence="1">The sequence shown here is derived from an EMBL/GenBank/DDBJ whole genome shotgun (WGS) entry which is preliminary data.</text>
</comment>
<dbReference type="RefSeq" id="WP_114583222.1">
    <property type="nucleotide sequence ID" value="NZ_QPMH01000019.1"/>
</dbReference>